<dbReference type="Pfam" id="PF02872">
    <property type="entry name" value="5_nucleotid_C"/>
    <property type="match status" value="1"/>
</dbReference>
<sequence>MSYLCIRIFLVCSITGIFKVYEALNITLLHTNDVHARIEEFNSFGGTCSPTERDNKECYGGVARRLTKIKEIRQIEQNVLLLDAGDQFQGTVWFYAFDGLANAQFMNMMAYDAMSLGNHEFDIDINGLVAFLDNTTFPVLACNVDDSEEPRMQGKFKKSTVVEFQGEKIGIIGYLISTMPELSLKFGKLKFQEEIPSIQAEVRRMEGEGINKIIAVGHSGWQKDLEIAKEVTGLDLVVGGHSNTFLYNGPVPGTPENELVEGPYPTVVTQTSGAKVLAVQDFHYAKYLGHLQLSFDDNGVVTSWDGNPIYLNGSIDEDADMVKKMAPFVDKLAVFKNTTVGSTNVFLDGERSSCRYGECNFGNFYADALLDKNIYSPTDTAWNNVSLAVMNSGGIRSSIKHGDITMESILNALPFQNLADIVEMTGQTVWDMFENSISRISTGKGRFLQVSGFEVEYNIGKPVGSRVVSIKAACANCMVPKLEELDLSKHYKIVMPDYIANGGDGYSVIRDNKINHFAVGDIDSKVLERYIRKMSPITAGVQSRITMTNSTTSLPCTSSSLQTWGHSIGDYFIIVFAIIGIITNHQNAI</sequence>
<dbReference type="GO" id="GO:0006196">
    <property type="term" value="P:AMP catabolic process"/>
    <property type="evidence" value="ECO:0007669"/>
    <property type="project" value="TreeGrafter"/>
</dbReference>
<dbReference type="CDD" id="cd07409">
    <property type="entry name" value="MPP_CD73_N"/>
    <property type="match status" value="1"/>
</dbReference>
<keyword evidence="10" id="KW-1185">Reference proteome</keyword>
<dbReference type="GO" id="GO:0008253">
    <property type="term" value="F:5'-nucleotidase activity"/>
    <property type="evidence" value="ECO:0007669"/>
    <property type="project" value="UniProtKB-EC"/>
</dbReference>
<dbReference type="InterPro" id="IPR006179">
    <property type="entry name" value="5_nucleotidase/apyrase"/>
</dbReference>
<keyword evidence="5" id="KW-0732">Signal</keyword>
<evidence type="ECO:0000256" key="1">
    <source>
        <dbReference type="ARBA" id="ARBA00000815"/>
    </source>
</evidence>
<dbReference type="EC" id="3.1.3.5" evidence="3"/>
<evidence type="ECO:0000256" key="3">
    <source>
        <dbReference type="ARBA" id="ARBA00012643"/>
    </source>
</evidence>
<dbReference type="GO" id="GO:0000166">
    <property type="term" value="F:nucleotide binding"/>
    <property type="evidence" value="ECO:0007669"/>
    <property type="project" value="UniProtKB-KW"/>
</dbReference>
<evidence type="ECO:0000256" key="2">
    <source>
        <dbReference type="ARBA" id="ARBA00006654"/>
    </source>
</evidence>
<dbReference type="PANTHER" id="PTHR11575:SF24">
    <property type="entry name" value="5'-NUCLEOTIDASE"/>
    <property type="match status" value="1"/>
</dbReference>
<comment type="caution">
    <text evidence="9">The sequence shown here is derived from an EMBL/GenBank/DDBJ whole genome shotgun (WGS) entry which is preliminary data.</text>
</comment>
<dbReference type="InterPro" id="IPR004843">
    <property type="entry name" value="Calcineurin-like_PHP"/>
</dbReference>
<dbReference type="Pfam" id="PF00149">
    <property type="entry name" value="Metallophos"/>
    <property type="match status" value="1"/>
</dbReference>
<organism evidence="9 10">
    <name type="scientific">Owenia fusiformis</name>
    <name type="common">Polychaete worm</name>
    <dbReference type="NCBI Taxonomy" id="6347"/>
    <lineage>
        <taxon>Eukaryota</taxon>
        <taxon>Metazoa</taxon>
        <taxon>Spiralia</taxon>
        <taxon>Lophotrochozoa</taxon>
        <taxon>Annelida</taxon>
        <taxon>Polychaeta</taxon>
        <taxon>Sedentaria</taxon>
        <taxon>Canalipalpata</taxon>
        <taxon>Sabellida</taxon>
        <taxon>Oweniida</taxon>
        <taxon>Oweniidae</taxon>
        <taxon>Owenia</taxon>
    </lineage>
</organism>
<dbReference type="Gene3D" id="3.60.21.10">
    <property type="match status" value="1"/>
</dbReference>
<keyword evidence="7 8" id="KW-0378">Hydrolase</keyword>
<evidence type="ECO:0000313" key="10">
    <source>
        <dbReference type="Proteomes" id="UP000749559"/>
    </source>
</evidence>
<name>A0A8J1TTE1_OWEFU</name>
<evidence type="ECO:0000256" key="7">
    <source>
        <dbReference type="ARBA" id="ARBA00022801"/>
    </source>
</evidence>
<comment type="catalytic activity">
    <reaction evidence="1">
        <text>a ribonucleoside 5'-phosphate + H2O = a ribonucleoside + phosphate</text>
        <dbReference type="Rhea" id="RHEA:12484"/>
        <dbReference type="ChEBI" id="CHEBI:15377"/>
        <dbReference type="ChEBI" id="CHEBI:18254"/>
        <dbReference type="ChEBI" id="CHEBI:43474"/>
        <dbReference type="ChEBI" id="CHEBI:58043"/>
        <dbReference type="EC" id="3.1.3.5"/>
    </reaction>
</comment>
<dbReference type="InterPro" id="IPR036907">
    <property type="entry name" value="5'-Nucleotdase_C_sf"/>
</dbReference>
<dbReference type="GO" id="GO:0005886">
    <property type="term" value="C:plasma membrane"/>
    <property type="evidence" value="ECO:0007669"/>
    <property type="project" value="TreeGrafter"/>
</dbReference>
<dbReference type="InterPro" id="IPR008334">
    <property type="entry name" value="5'-Nucleotdase_C"/>
</dbReference>
<protein>
    <recommendedName>
        <fullName evidence="3">5'-nucleotidase</fullName>
        <ecNumber evidence="3">3.1.3.5</ecNumber>
    </recommendedName>
</protein>
<dbReference type="FunFam" id="3.90.780.10:FF:000001">
    <property type="entry name" value="NT5E isoform 3"/>
    <property type="match status" value="1"/>
</dbReference>
<gene>
    <name evidence="9" type="ORF">OFUS_LOCUS14836</name>
</gene>
<dbReference type="Gene3D" id="3.90.780.10">
    <property type="entry name" value="5'-Nucleotidase, C-terminal domain"/>
    <property type="match status" value="1"/>
</dbReference>
<keyword evidence="4" id="KW-0479">Metal-binding</keyword>
<dbReference type="InterPro" id="IPR029052">
    <property type="entry name" value="Metallo-depent_PP-like"/>
</dbReference>
<evidence type="ECO:0000256" key="8">
    <source>
        <dbReference type="RuleBase" id="RU362119"/>
    </source>
</evidence>
<dbReference type="PROSITE" id="PS00785">
    <property type="entry name" value="5_NUCLEOTIDASE_1"/>
    <property type="match status" value="1"/>
</dbReference>
<keyword evidence="6 8" id="KW-0547">Nucleotide-binding</keyword>
<dbReference type="PROSITE" id="PS00786">
    <property type="entry name" value="5_NUCLEOTIDASE_2"/>
    <property type="match status" value="1"/>
</dbReference>
<evidence type="ECO:0000313" key="9">
    <source>
        <dbReference type="EMBL" id="CAH1789487.1"/>
    </source>
</evidence>
<evidence type="ECO:0000256" key="4">
    <source>
        <dbReference type="ARBA" id="ARBA00022723"/>
    </source>
</evidence>
<reference evidence="9" key="1">
    <citation type="submission" date="2022-03" db="EMBL/GenBank/DDBJ databases">
        <authorList>
            <person name="Martin C."/>
        </authorList>
    </citation>
    <scope>NUCLEOTIDE SEQUENCE</scope>
</reference>
<proteinExistence type="inferred from homology"/>
<dbReference type="AlphaFoldDB" id="A0A8J1TTE1"/>
<dbReference type="PRINTS" id="PR01607">
    <property type="entry name" value="APYRASEFAMLY"/>
</dbReference>
<dbReference type="GO" id="GO:0046872">
    <property type="term" value="F:metal ion binding"/>
    <property type="evidence" value="ECO:0007669"/>
    <property type="project" value="UniProtKB-KW"/>
</dbReference>
<dbReference type="EMBL" id="CAIIXF020000007">
    <property type="protein sequence ID" value="CAH1789487.1"/>
    <property type="molecule type" value="Genomic_DNA"/>
</dbReference>
<comment type="similarity">
    <text evidence="2 8">Belongs to the 5'-nucleotidase family.</text>
</comment>
<accession>A0A8J1TTE1</accession>
<evidence type="ECO:0000256" key="5">
    <source>
        <dbReference type="ARBA" id="ARBA00022729"/>
    </source>
</evidence>
<dbReference type="OrthoDB" id="7722975at2759"/>
<evidence type="ECO:0000256" key="6">
    <source>
        <dbReference type="ARBA" id="ARBA00022741"/>
    </source>
</evidence>
<dbReference type="PANTHER" id="PTHR11575">
    <property type="entry name" value="5'-NUCLEOTIDASE-RELATED"/>
    <property type="match status" value="1"/>
</dbReference>
<dbReference type="FunFam" id="3.60.21.10:FF:000020">
    <property type="entry name" value="NT5E isoform 4"/>
    <property type="match status" value="1"/>
</dbReference>
<dbReference type="Proteomes" id="UP000749559">
    <property type="component" value="Unassembled WGS sequence"/>
</dbReference>
<dbReference type="InterPro" id="IPR006146">
    <property type="entry name" value="5'-Nucleotdase_CS"/>
</dbReference>
<dbReference type="SUPFAM" id="SSF56300">
    <property type="entry name" value="Metallo-dependent phosphatases"/>
    <property type="match status" value="1"/>
</dbReference>
<dbReference type="SUPFAM" id="SSF55816">
    <property type="entry name" value="5'-nucleotidase (syn. UDP-sugar hydrolase), C-terminal domain"/>
    <property type="match status" value="1"/>
</dbReference>